<dbReference type="SUPFAM" id="SSF46785">
    <property type="entry name" value="Winged helix' DNA-binding domain"/>
    <property type="match status" value="1"/>
</dbReference>
<protein>
    <recommendedName>
        <fullName evidence="1">Schlafen AlbA-2 domain-containing protein</fullName>
    </recommendedName>
</protein>
<accession>R7ZRZ7</accession>
<gene>
    <name evidence="2" type="ORF">ADIS_2755</name>
</gene>
<dbReference type="InterPro" id="IPR038475">
    <property type="entry name" value="RecG_C_sf"/>
</dbReference>
<dbReference type="Gene3D" id="3.30.565.60">
    <property type="match status" value="1"/>
</dbReference>
<dbReference type="InterPro" id="IPR007421">
    <property type="entry name" value="Schlafen_AlbA_2_dom"/>
</dbReference>
<dbReference type="PANTHER" id="PTHR30595:SF6">
    <property type="entry name" value="SCHLAFEN ALBA-2 DOMAIN-CONTAINING PROTEIN"/>
    <property type="match status" value="1"/>
</dbReference>
<evidence type="ECO:0000259" key="1">
    <source>
        <dbReference type="Pfam" id="PF04326"/>
    </source>
</evidence>
<evidence type="ECO:0000313" key="3">
    <source>
        <dbReference type="Proteomes" id="UP000013909"/>
    </source>
</evidence>
<comment type="caution">
    <text evidence="2">The sequence shown here is derived from an EMBL/GenBank/DDBJ whole genome shotgun (WGS) entry which is preliminary data.</text>
</comment>
<dbReference type="Proteomes" id="UP000013909">
    <property type="component" value="Unassembled WGS sequence"/>
</dbReference>
<dbReference type="EMBL" id="AQHR01000075">
    <property type="protein sequence ID" value="EON76769.1"/>
    <property type="molecule type" value="Genomic_DNA"/>
</dbReference>
<proteinExistence type="predicted"/>
<reference evidence="2 3" key="1">
    <citation type="submission" date="2013-02" db="EMBL/GenBank/DDBJ databases">
        <title>A novel strain isolated from Lonar lake, Maharashtra, India.</title>
        <authorList>
            <person name="Singh A."/>
        </authorList>
    </citation>
    <scope>NUCLEOTIDE SEQUENCE [LARGE SCALE GENOMIC DNA]</scope>
    <source>
        <strain evidence="2 3">AK24</strain>
    </source>
</reference>
<dbReference type="AlphaFoldDB" id="R7ZRZ7"/>
<dbReference type="InterPro" id="IPR036388">
    <property type="entry name" value="WH-like_DNA-bd_sf"/>
</dbReference>
<dbReference type="PANTHER" id="PTHR30595">
    <property type="entry name" value="GLPR-RELATED TRANSCRIPTIONAL REPRESSOR"/>
    <property type="match status" value="1"/>
</dbReference>
<feature type="domain" description="Schlafen AlbA-2" evidence="1">
    <location>
        <begin position="14"/>
        <end position="118"/>
    </location>
</feature>
<dbReference type="Gene3D" id="3.30.950.30">
    <property type="entry name" value="Schlafen, AAA domain"/>
    <property type="match status" value="1"/>
</dbReference>
<dbReference type="InterPro" id="IPR036390">
    <property type="entry name" value="WH_DNA-bd_sf"/>
</dbReference>
<keyword evidence="3" id="KW-1185">Reference proteome</keyword>
<dbReference type="Gene3D" id="1.10.10.10">
    <property type="entry name" value="Winged helix-like DNA-binding domain superfamily/Winged helix DNA-binding domain"/>
    <property type="match status" value="1"/>
</dbReference>
<dbReference type="PATRIC" id="fig|1288963.3.peg.2745"/>
<dbReference type="Pfam" id="PF13749">
    <property type="entry name" value="HATPase_c_4"/>
    <property type="match status" value="1"/>
</dbReference>
<name>R7ZRZ7_9BACT</name>
<dbReference type="InterPro" id="IPR038461">
    <property type="entry name" value="Schlafen_AlbA_2_dom_sf"/>
</dbReference>
<sequence length="479" mass="54388">MCPLNYLKTEVTSESQNIEFKVSWKDEYLKWICGFANANGGKLYIGIDDKGKVTGVDNHKKLLEDLPNKFRDVLGVYAEVNLQEEMENYYLEIIVPRYDVPISVRGKYYVRTGSTLQEITGLALNEFILRRTGKTWDDIPEQRASLSDIDESSIKQFLKDSKIVKRINVEDDISISNLLDKLRLLENGHLKRAAIVLFGKEPGKFYPNMAVKIGKFGETDADLKFHEVIEGNLIQLKDRIGEMLNAKFFIHPIDFMGMQRVELDEYPVAAVREMLLNALVHRNYMGAPIQIRLYEDNFSVWNDGGLPEGISEEDLKKVHRSKPRNPLLADVCFKAGYIDSWGRGTIKIIEACKNAGLPEPVLKEEQGGFLSMIFKDRFTEEQLKKAGLNVRQIEVILYTKKYGEITNSKYQEIADVSKATATRDIKELENKGLLKNIGTKGSSAIYKLGVGSKLAQLAHNGLKVGSKDKTNKQKRTPRR</sequence>
<organism evidence="2 3">
    <name type="scientific">Lunatimonas lonarensis</name>
    <dbReference type="NCBI Taxonomy" id="1232681"/>
    <lineage>
        <taxon>Bacteria</taxon>
        <taxon>Pseudomonadati</taxon>
        <taxon>Bacteroidota</taxon>
        <taxon>Cytophagia</taxon>
        <taxon>Cytophagales</taxon>
        <taxon>Cyclobacteriaceae</taxon>
    </lineage>
</organism>
<dbReference type="STRING" id="1232681.ADIS_2755"/>
<evidence type="ECO:0000313" key="2">
    <source>
        <dbReference type="EMBL" id="EON76769.1"/>
    </source>
</evidence>
<dbReference type="Pfam" id="PF04326">
    <property type="entry name" value="SLFN_AlbA_2"/>
    <property type="match status" value="1"/>
</dbReference>